<keyword evidence="1" id="KW-0175">Coiled coil</keyword>
<dbReference type="AlphaFoldDB" id="A0A1A8W1X9"/>
<evidence type="ECO:0000256" key="1">
    <source>
        <dbReference type="SAM" id="Coils"/>
    </source>
</evidence>
<feature type="region of interest" description="Disordered" evidence="2">
    <location>
        <begin position="1"/>
        <end position="33"/>
    </location>
</feature>
<feature type="region of interest" description="Disordered" evidence="2">
    <location>
        <begin position="124"/>
        <end position="219"/>
    </location>
</feature>
<feature type="compositionally biased region" description="Basic and acidic residues" evidence="2">
    <location>
        <begin position="150"/>
        <end position="170"/>
    </location>
</feature>
<dbReference type="VEuPathDB" id="PlasmoDB:PmUG01_09053300"/>
<evidence type="ECO:0000313" key="3">
    <source>
        <dbReference type="EMBL" id="SBS85957.1"/>
    </source>
</evidence>
<proteinExistence type="predicted"/>
<accession>A0A1A8W1X9</accession>
<dbReference type="EMBL" id="FLQW01000783">
    <property type="protein sequence ID" value="SBS85957.1"/>
    <property type="molecule type" value="Genomic_DNA"/>
</dbReference>
<gene>
    <name evidence="3" type="ORF">PMALA_014410</name>
</gene>
<name>A0A1A8W1X9_PLAMA</name>
<dbReference type="Proteomes" id="UP000078597">
    <property type="component" value="Unassembled WGS sequence"/>
</dbReference>
<sequence length="433" mass="50005">MNNSDEEKNVKGGVAQVPSPSSVSSDNSSGSYYKNKFRFKKNSIEIKKKSLLKNKLKSDDMQTIIKKVPTRSNTKNKTIQDMGEIFCLVNNKENKQKENEQMNEKTEIKSVRCNKTKGVKNHKKSVLFLKGKPVQKDSKNKVNIGEQQLGEEKYGKTDSEEETEEKHTDHGQVPNNDNGVNVEETHNDETPPNNRLHKKHKQKNEKREDKNVSMNSDKNKTYGTTYIKYEKEKKKQQIISKDGKKCIQNSLHNSNENIKVLNSSNEVVKSNEKPRILMINEKQTNRQIIKKELSQSSNYKMQKKKKYYNNNINCKNNNINCKNNNINCKNNNNNCKNNNINCKNNNNNCKNNNNNCKNNNNNCKNNNNNCNNNNENNNNNNVLNYFINRIEEIFLSNSQEIENIRNDFSSLKKDLNNISTLMNMGHKAVASLK</sequence>
<evidence type="ECO:0000313" key="4">
    <source>
        <dbReference type="Proteomes" id="UP000078597"/>
    </source>
</evidence>
<feature type="compositionally biased region" description="Low complexity" evidence="2">
    <location>
        <begin position="17"/>
        <end position="33"/>
    </location>
</feature>
<protein>
    <submittedName>
        <fullName evidence="3">Uncharacterized protein</fullName>
    </submittedName>
</protein>
<feature type="coiled-coil region" evidence="1">
    <location>
        <begin position="346"/>
        <end position="380"/>
    </location>
</feature>
<organism evidence="3 4">
    <name type="scientific">Plasmodium malariae</name>
    <dbReference type="NCBI Taxonomy" id="5858"/>
    <lineage>
        <taxon>Eukaryota</taxon>
        <taxon>Sar</taxon>
        <taxon>Alveolata</taxon>
        <taxon>Apicomplexa</taxon>
        <taxon>Aconoidasida</taxon>
        <taxon>Haemosporida</taxon>
        <taxon>Plasmodiidae</taxon>
        <taxon>Plasmodium</taxon>
        <taxon>Plasmodium (Plasmodium)</taxon>
    </lineage>
</organism>
<feature type="compositionally biased region" description="Basic and acidic residues" evidence="2">
    <location>
        <begin position="1"/>
        <end position="10"/>
    </location>
</feature>
<evidence type="ECO:0000256" key="2">
    <source>
        <dbReference type="SAM" id="MobiDB-lite"/>
    </source>
</evidence>
<feature type="compositionally biased region" description="Basic residues" evidence="2">
    <location>
        <begin position="195"/>
        <end position="204"/>
    </location>
</feature>
<reference evidence="4" key="1">
    <citation type="submission" date="2016-05" db="EMBL/GenBank/DDBJ databases">
        <authorList>
            <person name="Naeem Raeece"/>
        </authorList>
    </citation>
    <scope>NUCLEOTIDE SEQUENCE [LARGE SCALE GENOMIC DNA]</scope>
</reference>